<feature type="domain" description="Cyclic nucleotide-binding" evidence="5">
    <location>
        <begin position="41"/>
        <end position="161"/>
    </location>
</feature>
<dbReference type="SUPFAM" id="SSF51206">
    <property type="entry name" value="cAMP-binding domain-like"/>
    <property type="match status" value="1"/>
</dbReference>
<protein>
    <submittedName>
        <fullName evidence="7">Global nitrogen regulator</fullName>
    </submittedName>
</protein>
<dbReference type="SUPFAM" id="SSF46785">
    <property type="entry name" value="Winged helix' DNA-binding domain"/>
    <property type="match status" value="1"/>
</dbReference>
<keyword evidence="3" id="KW-0804">Transcription</keyword>
<dbReference type="Pfam" id="PF00027">
    <property type="entry name" value="cNMP_binding"/>
    <property type="match status" value="1"/>
</dbReference>
<dbReference type="InterPro" id="IPR000595">
    <property type="entry name" value="cNMP-bd_dom"/>
</dbReference>
<evidence type="ECO:0000256" key="3">
    <source>
        <dbReference type="ARBA" id="ARBA00023163"/>
    </source>
</evidence>
<dbReference type="AlphaFoldDB" id="A0A149W1J4"/>
<dbReference type="InterPro" id="IPR018490">
    <property type="entry name" value="cNMP-bd_dom_sf"/>
</dbReference>
<evidence type="ECO:0000313" key="8">
    <source>
        <dbReference type="Proteomes" id="UP000075653"/>
    </source>
</evidence>
<reference evidence="7 8" key="1">
    <citation type="submission" date="2016-01" db="EMBL/GenBank/DDBJ databases">
        <title>Genome sequence of the acidophilic iron oxidising Ferrovum strain Z-31.</title>
        <authorList>
            <person name="Poehlein A."/>
            <person name="Ullrich S.R."/>
            <person name="Schloemann M."/>
            <person name="Muehling M."/>
            <person name="Daniel R."/>
        </authorList>
    </citation>
    <scope>NUCLEOTIDE SEQUENCE [LARGE SCALE GENOMIC DNA]</scope>
    <source>
        <strain evidence="7 8">Z-31</strain>
    </source>
</reference>
<dbReference type="Proteomes" id="UP000075653">
    <property type="component" value="Unassembled WGS sequence"/>
</dbReference>
<dbReference type="RefSeq" id="WP_082783054.1">
    <property type="nucleotide sequence ID" value="NZ_CP053676.1"/>
</dbReference>
<dbReference type="InterPro" id="IPR036390">
    <property type="entry name" value="WH_DNA-bd_sf"/>
</dbReference>
<dbReference type="InterPro" id="IPR036388">
    <property type="entry name" value="WH-like_DNA-bd_sf"/>
</dbReference>
<dbReference type="PATRIC" id="fig|1789004.3.peg.5"/>
<feature type="region of interest" description="Disordered" evidence="4">
    <location>
        <begin position="1"/>
        <end position="24"/>
    </location>
</feature>
<dbReference type="PROSITE" id="PS51063">
    <property type="entry name" value="HTH_CRP_2"/>
    <property type="match status" value="1"/>
</dbReference>
<comment type="caution">
    <text evidence="7">The sequence shown here is derived from an EMBL/GenBank/DDBJ whole genome shotgun (WGS) entry which is preliminary data.</text>
</comment>
<dbReference type="PANTHER" id="PTHR24567:SF74">
    <property type="entry name" value="HTH-TYPE TRANSCRIPTIONAL REGULATOR ARCR"/>
    <property type="match status" value="1"/>
</dbReference>
<dbReference type="OrthoDB" id="8565101at2"/>
<gene>
    <name evidence="7" type="primary">ntcA</name>
    <name evidence="7" type="ORF">FEMY_00040</name>
</gene>
<keyword evidence="2" id="KW-0238">DNA-binding</keyword>
<sequence length="253" mass="28186">MSLPQSSPEKGDTTPPEFLQSVPSGGRNKVEITVNLRKIPLFAQLTDAEMKGVQENLRFRFFEKRATVIQQGTPNGGIVFLLSGQLQLVRLTEDGRAISLDLIPEGGFFGEISLLNEQPYAASAIALSRVLVAILPPAQALHLFAHSPSVANYLLRHMARQLQRDAEFKALLGITNTSRRIVNFLWLIKKETPTKQLVVENLPTHQDIANTINTSRETVTRLLILLTQKGIIQRDAHRLIILDPEALTRMALE</sequence>
<dbReference type="Gene3D" id="1.10.10.10">
    <property type="entry name" value="Winged helix-like DNA-binding domain superfamily/Winged helix DNA-binding domain"/>
    <property type="match status" value="1"/>
</dbReference>
<feature type="domain" description="HTH crp-type" evidence="6">
    <location>
        <begin position="175"/>
        <end position="245"/>
    </location>
</feature>
<proteinExistence type="predicted"/>
<organism evidence="7 8">
    <name type="scientific">Ferrovum myxofaciens</name>
    <dbReference type="NCBI Taxonomy" id="416213"/>
    <lineage>
        <taxon>Bacteria</taxon>
        <taxon>Pseudomonadati</taxon>
        <taxon>Pseudomonadota</taxon>
        <taxon>Betaproteobacteria</taxon>
        <taxon>Ferrovales</taxon>
        <taxon>Ferrovaceae</taxon>
        <taxon>Ferrovum</taxon>
    </lineage>
</organism>
<accession>A0A149W1J4</accession>
<evidence type="ECO:0000256" key="2">
    <source>
        <dbReference type="ARBA" id="ARBA00023125"/>
    </source>
</evidence>
<dbReference type="Gene3D" id="2.60.120.10">
    <property type="entry name" value="Jelly Rolls"/>
    <property type="match status" value="1"/>
</dbReference>
<evidence type="ECO:0000256" key="1">
    <source>
        <dbReference type="ARBA" id="ARBA00023015"/>
    </source>
</evidence>
<dbReference type="CDD" id="cd00038">
    <property type="entry name" value="CAP_ED"/>
    <property type="match status" value="1"/>
</dbReference>
<dbReference type="GO" id="GO:0003700">
    <property type="term" value="F:DNA-binding transcription factor activity"/>
    <property type="evidence" value="ECO:0007669"/>
    <property type="project" value="TreeGrafter"/>
</dbReference>
<evidence type="ECO:0000313" key="7">
    <source>
        <dbReference type="EMBL" id="KXW59359.1"/>
    </source>
</evidence>
<dbReference type="GO" id="GO:0005829">
    <property type="term" value="C:cytosol"/>
    <property type="evidence" value="ECO:0007669"/>
    <property type="project" value="TreeGrafter"/>
</dbReference>
<dbReference type="EMBL" id="LRRD01000001">
    <property type="protein sequence ID" value="KXW59359.1"/>
    <property type="molecule type" value="Genomic_DNA"/>
</dbReference>
<dbReference type="GeneID" id="301709343"/>
<keyword evidence="1" id="KW-0805">Transcription regulation</keyword>
<evidence type="ECO:0000256" key="4">
    <source>
        <dbReference type="SAM" id="MobiDB-lite"/>
    </source>
</evidence>
<dbReference type="STRING" id="1789004.FEMY_00040"/>
<name>A0A149W1J4_9PROT</name>
<dbReference type="PANTHER" id="PTHR24567">
    <property type="entry name" value="CRP FAMILY TRANSCRIPTIONAL REGULATORY PROTEIN"/>
    <property type="match status" value="1"/>
</dbReference>
<dbReference type="InterPro" id="IPR014710">
    <property type="entry name" value="RmlC-like_jellyroll"/>
</dbReference>
<dbReference type="InterPro" id="IPR012318">
    <property type="entry name" value="HTH_CRP"/>
</dbReference>
<dbReference type="Pfam" id="PF13545">
    <property type="entry name" value="HTH_Crp_2"/>
    <property type="match status" value="1"/>
</dbReference>
<dbReference type="SMART" id="SM00419">
    <property type="entry name" value="HTH_CRP"/>
    <property type="match status" value="1"/>
</dbReference>
<dbReference type="PROSITE" id="PS50042">
    <property type="entry name" value="CNMP_BINDING_3"/>
    <property type="match status" value="1"/>
</dbReference>
<keyword evidence="8" id="KW-1185">Reference proteome</keyword>
<evidence type="ECO:0000259" key="6">
    <source>
        <dbReference type="PROSITE" id="PS51063"/>
    </source>
</evidence>
<dbReference type="SMART" id="SM00100">
    <property type="entry name" value="cNMP"/>
    <property type="match status" value="1"/>
</dbReference>
<dbReference type="GO" id="GO:0003677">
    <property type="term" value="F:DNA binding"/>
    <property type="evidence" value="ECO:0007669"/>
    <property type="project" value="UniProtKB-KW"/>
</dbReference>
<evidence type="ECO:0000259" key="5">
    <source>
        <dbReference type="PROSITE" id="PS50042"/>
    </source>
</evidence>
<dbReference type="InterPro" id="IPR050397">
    <property type="entry name" value="Env_Response_Regulators"/>
</dbReference>